<comment type="caution">
    <text evidence="2">The sequence shown here is derived from an EMBL/GenBank/DDBJ whole genome shotgun (WGS) entry which is preliminary data.</text>
</comment>
<dbReference type="Pfam" id="PF02645">
    <property type="entry name" value="DegV"/>
    <property type="match status" value="1"/>
</dbReference>
<dbReference type="PROSITE" id="PS51482">
    <property type="entry name" value="DEGV"/>
    <property type="match status" value="1"/>
</dbReference>
<evidence type="ECO:0000313" key="3">
    <source>
        <dbReference type="Proteomes" id="UP000033750"/>
    </source>
</evidence>
<evidence type="ECO:0000313" key="2">
    <source>
        <dbReference type="EMBL" id="KKB26620.1"/>
    </source>
</evidence>
<dbReference type="STRING" id="29561.MM26B8_01130"/>
<gene>
    <name evidence="2" type="ORF">MMELEA_02290</name>
</gene>
<keyword evidence="3" id="KW-1185">Reference proteome</keyword>
<reference evidence="2 3" key="1">
    <citation type="submission" date="2015-03" db="EMBL/GenBank/DDBJ databases">
        <title>Genome sequence of Mycoplasma meleagridis strain ATCC 25294.</title>
        <authorList>
            <person name="Yacoub E."/>
            <person name="Blanchard A."/>
            <person name="Sirand-Pugnet P."/>
            <person name="Mardassi B.B.A."/>
        </authorList>
    </citation>
    <scope>NUCLEOTIDE SEQUENCE [LARGE SCALE GENOMIC DNA]</scope>
    <source>
        <strain evidence="2 3">ATCC 25294</strain>
    </source>
</reference>
<name>A0A0F5H0G8_9BACT</name>
<evidence type="ECO:0000256" key="1">
    <source>
        <dbReference type="ARBA" id="ARBA00023121"/>
    </source>
</evidence>
<keyword evidence="1" id="KW-0446">Lipid-binding</keyword>
<dbReference type="GO" id="GO:0008289">
    <property type="term" value="F:lipid binding"/>
    <property type="evidence" value="ECO:0007669"/>
    <property type="project" value="UniProtKB-KW"/>
</dbReference>
<dbReference type="NCBIfam" id="TIGR00762">
    <property type="entry name" value="DegV"/>
    <property type="match status" value="1"/>
</dbReference>
<dbReference type="InterPro" id="IPR050270">
    <property type="entry name" value="DegV_domain_contain"/>
</dbReference>
<dbReference type="Gene3D" id="3.30.1180.10">
    <property type="match status" value="1"/>
</dbReference>
<organism evidence="2 3">
    <name type="scientific">Mycoplasmopsis meleagridis ATCC 25294</name>
    <dbReference type="NCBI Taxonomy" id="1264554"/>
    <lineage>
        <taxon>Bacteria</taxon>
        <taxon>Bacillati</taxon>
        <taxon>Mycoplasmatota</taxon>
        <taxon>Mycoplasmoidales</taxon>
        <taxon>Metamycoplasmataceae</taxon>
        <taxon>Mycoplasmopsis</taxon>
    </lineage>
</organism>
<dbReference type="PANTHER" id="PTHR33434">
    <property type="entry name" value="DEGV DOMAIN-CONTAINING PROTEIN DR_1986-RELATED"/>
    <property type="match status" value="1"/>
</dbReference>
<dbReference type="SUPFAM" id="SSF82549">
    <property type="entry name" value="DAK1/DegV-like"/>
    <property type="match status" value="1"/>
</dbReference>
<dbReference type="InterPro" id="IPR003797">
    <property type="entry name" value="DegV"/>
</dbReference>
<evidence type="ECO:0008006" key="4">
    <source>
        <dbReference type="Google" id="ProtNLM"/>
    </source>
</evidence>
<sequence length="296" mass="33964">MKYAIIVDSSCGLTKEEAEQKGWYFLPLHIIINGKEYRDGIDINGKNLFDYYTNDVDAKTSAINIYQAQEMISELSSKYDKVIIYPISKHLSGTYQMLSTIANEFSNVKVIESKQIVQLILLDLIWLENKIKENSDKIDEYIDFIEKKGFRNSITLIPKYNKYLVKGGRLHPSAALVAKMLSIVPLIAFDNGQLLKEGIGRIFKKAVIKNIESKKNFIKTNSENEILYCYLHSGAKKEEKELFVKTFNETFKQNVFVKYISPVVSIHTGPEAYVGIAIELDKKTKQDFEDFLNQID</sequence>
<dbReference type="EMBL" id="JZXN01000018">
    <property type="protein sequence ID" value="KKB26620.1"/>
    <property type="molecule type" value="Genomic_DNA"/>
</dbReference>
<dbReference type="Proteomes" id="UP000033750">
    <property type="component" value="Unassembled WGS sequence"/>
</dbReference>
<dbReference type="OrthoDB" id="388177at2"/>
<protein>
    <recommendedName>
        <fullName evidence="4">DegV family protein</fullName>
    </recommendedName>
</protein>
<proteinExistence type="predicted"/>
<accession>A0A0F5H0G8</accession>
<dbReference type="InterPro" id="IPR043168">
    <property type="entry name" value="DegV_C"/>
</dbReference>
<dbReference type="PATRIC" id="fig|1264554.4.peg.527"/>
<dbReference type="RefSeq" id="WP_046097182.1">
    <property type="nucleotide sequence ID" value="NZ_JZXN01000018.1"/>
</dbReference>
<dbReference type="Gene3D" id="3.40.50.10170">
    <property type="match status" value="1"/>
</dbReference>
<dbReference type="AlphaFoldDB" id="A0A0F5H0G8"/>
<dbReference type="PANTHER" id="PTHR33434:SF2">
    <property type="entry name" value="FATTY ACID-BINDING PROTEIN TM_1468"/>
    <property type="match status" value="1"/>
</dbReference>